<dbReference type="AlphaFoldDB" id="A0A179FVP4"/>
<organism evidence="1 2">
    <name type="scientific">Pochonia chlamydosporia 170</name>
    <dbReference type="NCBI Taxonomy" id="1380566"/>
    <lineage>
        <taxon>Eukaryota</taxon>
        <taxon>Fungi</taxon>
        <taxon>Dikarya</taxon>
        <taxon>Ascomycota</taxon>
        <taxon>Pezizomycotina</taxon>
        <taxon>Sordariomycetes</taxon>
        <taxon>Hypocreomycetidae</taxon>
        <taxon>Hypocreales</taxon>
        <taxon>Clavicipitaceae</taxon>
        <taxon>Pochonia</taxon>
    </lineage>
</organism>
<dbReference type="GeneID" id="28857687"/>
<sequence>MHVSPGVWRVVMGCHIRGCRHVHHQNWLEGCGSELPLVQISHLIKLNELPTICQFRDYLSLSLLQVLLPNDLGSDVTTPAGLHMLMFPRLPVCQSEGMQSENPCLGDLPASLLIQLDTLERASSCSLIIKVNFPVFATPRMTD</sequence>
<dbReference type="KEGG" id="pchm:VFPPC_15940"/>
<accession>A0A179FVP4</accession>
<gene>
    <name evidence="1" type="ORF">VFPPC_15940</name>
</gene>
<dbReference type="RefSeq" id="XP_018146120.1">
    <property type="nucleotide sequence ID" value="XM_018293693.1"/>
</dbReference>
<keyword evidence="2" id="KW-1185">Reference proteome</keyword>
<dbReference type="Proteomes" id="UP000078397">
    <property type="component" value="Unassembled WGS sequence"/>
</dbReference>
<proteinExistence type="predicted"/>
<name>A0A179FVP4_METCM</name>
<comment type="caution">
    <text evidence="1">The sequence shown here is derived from an EMBL/GenBank/DDBJ whole genome shotgun (WGS) entry which is preliminary data.</text>
</comment>
<reference evidence="1 2" key="1">
    <citation type="journal article" date="2016" name="PLoS Pathog.">
        <title>Biosynthesis of antibiotic leucinostatins in bio-control fungus Purpureocillium lilacinum and their inhibition on phytophthora revealed by genome mining.</title>
        <authorList>
            <person name="Wang G."/>
            <person name="Liu Z."/>
            <person name="Lin R."/>
            <person name="Li E."/>
            <person name="Mao Z."/>
            <person name="Ling J."/>
            <person name="Yang Y."/>
            <person name="Yin W.B."/>
            <person name="Xie B."/>
        </authorList>
    </citation>
    <scope>NUCLEOTIDE SEQUENCE [LARGE SCALE GENOMIC DNA]</scope>
    <source>
        <strain evidence="1">170</strain>
    </source>
</reference>
<evidence type="ECO:0000313" key="2">
    <source>
        <dbReference type="Proteomes" id="UP000078397"/>
    </source>
</evidence>
<evidence type="ECO:0000313" key="1">
    <source>
        <dbReference type="EMBL" id="OAQ69270.1"/>
    </source>
</evidence>
<dbReference type="EMBL" id="LSBJ02000003">
    <property type="protein sequence ID" value="OAQ69270.1"/>
    <property type="molecule type" value="Genomic_DNA"/>
</dbReference>
<protein>
    <submittedName>
        <fullName evidence="1">Uncharacterized protein</fullName>
    </submittedName>
</protein>